<comment type="subcellular location">
    <subcellularLocation>
        <location evidence="1">Cell envelope</location>
    </subcellularLocation>
</comment>
<dbReference type="FunFam" id="2.40.420.20:FF:000001">
    <property type="entry name" value="Efflux RND transporter periplasmic adaptor subunit"/>
    <property type="match status" value="1"/>
</dbReference>
<dbReference type="EMBL" id="AZRA01000162">
    <property type="protein sequence ID" value="KDB50284.1"/>
    <property type="molecule type" value="Genomic_DNA"/>
</dbReference>
<dbReference type="InterPro" id="IPR058626">
    <property type="entry name" value="MdtA-like_b-barrel"/>
</dbReference>
<gene>
    <name evidence="10" type="ORF">X805_41200</name>
</gene>
<dbReference type="PROSITE" id="PS51257">
    <property type="entry name" value="PROKAR_LIPOPROTEIN"/>
    <property type="match status" value="1"/>
</dbReference>
<evidence type="ECO:0000256" key="5">
    <source>
        <dbReference type="SAM" id="SignalP"/>
    </source>
</evidence>
<dbReference type="Pfam" id="PF25944">
    <property type="entry name" value="Beta-barrel_RND"/>
    <property type="match status" value="1"/>
</dbReference>
<comment type="similarity">
    <text evidence="2">Belongs to the membrane fusion protein (MFP) (TC 8.A.1) family.</text>
</comment>
<dbReference type="GO" id="GO:0005886">
    <property type="term" value="C:plasma membrane"/>
    <property type="evidence" value="ECO:0007669"/>
    <property type="project" value="UniProtKB-SubCell"/>
</dbReference>
<dbReference type="PANTHER" id="PTHR30158">
    <property type="entry name" value="ACRA/E-RELATED COMPONENT OF DRUG EFFLUX TRANSPORTER"/>
    <property type="match status" value="1"/>
</dbReference>
<keyword evidence="3" id="KW-0175">Coiled coil</keyword>
<evidence type="ECO:0000256" key="1">
    <source>
        <dbReference type="ARBA" id="ARBA00004196"/>
    </source>
</evidence>
<dbReference type="PATRIC" id="fig|1286631.3.peg.4010"/>
<feature type="signal peptide" evidence="5">
    <location>
        <begin position="1"/>
        <end position="29"/>
    </location>
</feature>
<reference evidence="10 11" key="1">
    <citation type="journal article" date="2014" name="FEMS Microbiol. Ecol.">
        <title>Sphaerotilus natans encrusted with nanoball-shaped Fe(III) oxide minerals formed by nitrate-reducing mixotrophic Fe(II) oxidation.</title>
        <authorList>
            <person name="Park S."/>
            <person name="Kim D.H."/>
            <person name="Lee J.H."/>
            <person name="Hur H.G."/>
        </authorList>
    </citation>
    <scope>NUCLEOTIDE SEQUENCE [LARGE SCALE GENOMIC DNA]</scope>
    <source>
        <strain evidence="10 11">DSM 6575</strain>
    </source>
</reference>
<organism evidence="10 11">
    <name type="scientific">Sphaerotilus natans subsp. natans DSM 6575</name>
    <dbReference type="NCBI Taxonomy" id="1286631"/>
    <lineage>
        <taxon>Bacteria</taxon>
        <taxon>Pseudomonadati</taxon>
        <taxon>Pseudomonadota</taxon>
        <taxon>Betaproteobacteria</taxon>
        <taxon>Burkholderiales</taxon>
        <taxon>Sphaerotilaceae</taxon>
        <taxon>Sphaerotilus</taxon>
    </lineage>
</organism>
<accession>A0A059KGC4</accession>
<dbReference type="STRING" id="34103.SAMN05421778_11790"/>
<dbReference type="RefSeq" id="WP_037486226.1">
    <property type="nucleotide sequence ID" value="NZ_AZRA01000162.1"/>
</dbReference>
<dbReference type="Pfam" id="PF25917">
    <property type="entry name" value="BSH_RND"/>
    <property type="match status" value="1"/>
</dbReference>
<evidence type="ECO:0000259" key="8">
    <source>
        <dbReference type="Pfam" id="PF25944"/>
    </source>
</evidence>
<dbReference type="Gene3D" id="2.40.50.100">
    <property type="match status" value="1"/>
</dbReference>
<dbReference type="InterPro" id="IPR058624">
    <property type="entry name" value="MdtA-like_HH"/>
</dbReference>
<protein>
    <submittedName>
        <fullName evidence="10">RND family efflux transporter, MFP subunit</fullName>
    </submittedName>
</protein>
<dbReference type="Gene3D" id="1.10.287.470">
    <property type="entry name" value="Helix hairpin bin"/>
    <property type="match status" value="1"/>
</dbReference>
<feature type="domain" description="Multidrug resistance protein MdtA-like alpha-helical hairpin" evidence="6">
    <location>
        <begin position="130"/>
        <end position="197"/>
    </location>
</feature>
<evidence type="ECO:0000259" key="7">
    <source>
        <dbReference type="Pfam" id="PF25917"/>
    </source>
</evidence>
<dbReference type="Gene3D" id="2.40.420.20">
    <property type="match status" value="1"/>
</dbReference>
<comment type="caution">
    <text evidence="10">The sequence shown here is derived from an EMBL/GenBank/DDBJ whole genome shotgun (WGS) entry which is preliminary data.</text>
</comment>
<dbReference type="GO" id="GO:0022857">
    <property type="term" value="F:transmembrane transporter activity"/>
    <property type="evidence" value="ECO:0007669"/>
    <property type="project" value="InterPro"/>
</dbReference>
<dbReference type="AlphaFoldDB" id="A0A059KGC4"/>
<keyword evidence="11" id="KW-1185">Reference proteome</keyword>
<evidence type="ECO:0000259" key="9">
    <source>
        <dbReference type="Pfam" id="PF25967"/>
    </source>
</evidence>
<dbReference type="InterPro" id="IPR058625">
    <property type="entry name" value="MdtA-like_BSH"/>
</dbReference>
<feature type="region of interest" description="Disordered" evidence="4">
    <location>
        <begin position="35"/>
        <end position="55"/>
    </location>
</feature>
<dbReference type="Proteomes" id="UP000026714">
    <property type="component" value="Unassembled WGS sequence"/>
</dbReference>
<evidence type="ECO:0000256" key="4">
    <source>
        <dbReference type="SAM" id="MobiDB-lite"/>
    </source>
</evidence>
<sequence length="432" mass="44135">MIPRKTPRRPAAALAASLLAAALGSGLLAGCQKNDAPAPPSAGGAAAGGAGGAAGAKAPAGPTAVGVVVLQTGRASLSTELPGRVSAARVAEVRPQVRGLIREVSFTEGALVRAGQPLYQIEPDSYRIALDSARASVAKSQAAVETARLTVQRRAELLKIDAVSQQDLQDAQATLKQAEADLASAQAAQAAAQLNLSRTTVTAPISGRVDLSAVTPGALVTADQATALTTVRQLDPIQVDISQSSAELLRLRRDLAAGRFQKIGGDEARLRLLLEDGSSYPLPGRIGFSGVSVNTATGGVTLRARFDNPEGVLMPGMYVRAVLETGTVEQALQVPQQALQRDARGAASVMVVDAQDKVERRAVVATRAFGNAWLIGEGLKAGERVIVEGLQKVRPGDTVKPHEVDTAALSAPAGARAASAAAPASAPSGPAR</sequence>
<keyword evidence="5" id="KW-0732">Signal</keyword>
<evidence type="ECO:0000259" key="6">
    <source>
        <dbReference type="Pfam" id="PF25876"/>
    </source>
</evidence>
<feature type="compositionally biased region" description="Gly residues" evidence="4">
    <location>
        <begin position="45"/>
        <end position="54"/>
    </location>
</feature>
<dbReference type="InterPro" id="IPR058627">
    <property type="entry name" value="MdtA-like_C"/>
</dbReference>
<feature type="domain" description="Multidrug resistance protein MdtA-like C-terminal permuted SH3" evidence="9">
    <location>
        <begin position="330"/>
        <end position="392"/>
    </location>
</feature>
<feature type="region of interest" description="Disordered" evidence="4">
    <location>
        <begin position="408"/>
        <end position="432"/>
    </location>
</feature>
<dbReference type="InterPro" id="IPR006143">
    <property type="entry name" value="RND_pump_MFP"/>
</dbReference>
<dbReference type="SUPFAM" id="SSF111369">
    <property type="entry name" value="HlyD-like secretion proteins"/>
    <property type="match status" value="1"/>
</dbReference>
<dbReference type="GO" id="GO:0046677">
    <property type="term" value="P:response to antibiotic"/>
    <property type="evidence" value="ECO:0007669"/>
    <property type="project" value="TreeGrafter"/>
</dbReference>
<dbReference type="Pfam" id="PF25876">
    <property type="entry name" value="HH_MFP_RND"/>
    <property type="match status" value="1"/>
</dbReference>
<dbReference type="Gene3D" id="2.40.30.170">
    <property type="match status" value="1"/>
</dbReference>
<evidence type="ECO:0000256" key="2">
    <source>
        <dbReference type="ARBA" id="ARBA00009477"/>
    </source>
</evidence>
<feature type="domain" description="Multidrug resistance protein MdtA-like barrel-sandwich hybrid" evidence="7">
    <location>
        <begin position="89"/>
        <end position="231"/>
    </location>
</feature>
<dbReference type="eggNOG" id="COG0845">
    <property type="taxonomic scope" value="Bacteria"/>
</dbReference>
<evidence type="ECO:0000313" key="10">
    <source>
        <dbReference type="EMBL" id="KDB50284.1"/>
    </source>
</evidence>
<dbReference type="Pfam" id="PF25967">
    <property type="entry name" value="RND-MFP_C"/>
    <property type="match status" value="1"/>
</dbReference>
<dbReference type="NCBIfam" id="TIGR01730">
    <property type="entry name" value="RND_mfp"/>
    <property type="match status" value="1"/>
</dbReference>
<proteinExistence type="inferred from homology"/>
<feature type="domain" description="Multidrug resistance protein MdtA-like beta-barrel" evidence="8">
    <location>
        <begin position="236"/>
        <end position="326"/>
    </location>
</feature>
<feature type="chain" id="PRO_5001579564" evidence="5">
    <location>
        <begin position="30"/>
        <end position="432"/>
    </location>
</feature>
<dbReference type="PANTHER" id="PTHR30158:SF3">
    <property type="entry name" value="MULTIDRUG EFFLUX PUMP SUBUNIT ACRA-RELATED"/>
    <property type="match status" value="1"/>
</dbReference>
<evidence type="ECO:0000256" key="3">
    <source>
        <dbReference type="SAM" id="Coils"/>
    </source>
</evidence>
<feature type="coiled-coil region" evidence="3">
    <location>
        <begin position="168"/>
        <end position="195"/>
    </location>
</feature>
<evidence type="ECO:0000313" key="11">
    <source>
        <dbReference type="Proteomes" id="UP000026714"/>
    </source>
</evidence>
<name>A0A059KGC4_9BURK</name>